<protein>
    <recommendedName>
        <fullName evidence="2">Rab-GAP TBC domain-containing protein</fullName>
    </recommendedName>
</protein>
<dbReference type="AlphaFoldDB" id="A0A976IIK6"/>
<dbReference type="KEGG" id="blac:94345041"/>
<accession>A0A976IIK6</accession>
<sequence length="568" mass="62881">MTTCAIVPDAVAEASILSSASPNLSSAASSLAGEEEPTDQTKLHAPLVTKPQDPGADEDADDAPTTGVNGQNITSAFGHIKNRAATASKTLGPQFLNMKDKTSKKFQPSLVRAKSSATAAASKVKVGSTQSWSIIKTTLAAAGPAAGRIHSFGLNAMTDIYLRDTSVEMLQTVEDSKKASCAFLLKYKVISRPKHPPTRGMGLLRITRSMRQMDVPAAEDEPKGPADQCFATPYILGTILVFCGEVPALTRMACVNKVCRDFIASERKLVKFCVRYGHLSPRIRFAYWEKVANVAKIRDASELDYDTYLQMALSKGDATESIMTDVRRTYGRVAPHKRATDYEDQDATEDLTTQLSEILHALAGRFPTVGYCQGMDYIAAHLLNQVMNGKTTPATKAEAESTFWLLVTLFENYGLQNMFAPGLQPLHEHCFQTQRLLALTEPALAEHFVSEKVPVEMFAVGWFQTLYLYLNVLPQDTLNRIWDIFLYEKNWKMMLRVALALLQLSEKYVMGKPIDEIMHFFNTFADSANVVLAEASLIESALRLKVTKTVLAKLQKQYYKHKRVTLKV</sequence>
<evidence type="ECO:0000313" key="3">
    <source>
        <dbReference type="EMBL" id="TDH72470.1"/>
    </source>
</evidence>
<dbReference type="InterPro" id="IPR035969">
    <property type="entry name" value="Rab-GAP_TBC_sf"/>
</dbReference>
<organism evidence="3 4">
    <name type="scientific">Bremia lactucae</name>
    <name type="common">Lettuce downy mildew</name>
    <dbReference type="NCBI Taxonomy" id="4779"/>
    <lineage>
        <taxon>Eukaryota</taxon>
        <taxon>Sar</taxon>
        <taxon>Stramenopiles</taxon>
        <taxon>Oomycota</taxon>
        <taxon>Peronosporomycetes</taxon>
        <taxon>Peronosporales</taxon>
        <taxon>Peronosporaceae</taxon>
        <taxon>Bremia</taxon>
    </lineage>
</organism>
<keyword evidence="4" id="KW-1185">Reference proteome</keyword>
<dbReference type="Gene3D" id="1.10.472.80">
    <property type="entry name" value="Ypt/Rab-GAP domain of gyp1p, domain 3"/>
    <property type="match status" value="1"/>
</dbReference>
<dbReference type="PANTHER" id="PTHR47219">
    <property type="entry name" value="RAB GTPASE-ACTIVATING PROTEIN 1-LIKE"/>
    <property type="match status" value="1"/>
</dbReference>
<dbReference type="InterPro" id="IPR000195">
    <property type="entry name" value="Rab-GAP-TBC_dom"/>
</dbReference>
<dbReference type="GeneID" id="94345041"/>
<dbReference type="PANTHER" id="PTHR47219:SF9">
    <property type="entry name" value="GTPASE ACTIVATING PROTEIN AND CENTROSOME-ASSOCIATED, ISOFORM B"/>
    <property type="match status" value="1"/>
</dbReference>
<feature type="domain" description="Rab-GAP TBC" evidence="2">
    <location>
        <begin position="278"/>
        <end position="489"/>
    </location>
</feature>
<evidence type="ECO:0000313" key="4">
    <source>
        <dbReference type="Proteomes" id="UP000294530"/>
    </source>
</evidence>
<dbReference type="InterPro" id="IPR050302">
    <property type="entry name" value="Rab_GAP_TBC_domain"/>
</dbReference>
<name>A0A976IIK6_BRELC</name>
<dbReference type="SUPFAM" id="SSF47923">
    <property type="entry name" value="Ypt/Rab-GAP domain of gyp1p"/>
    <property type="match status" value="2"/>
</dbReference>
<dbReference type="OrthoDB" id="294251at2759"/>
<dbReference type="Pfam" id="PF00566">
    <property type="entry name" value="RabGAP-TBC"/>
    <property type="match status" value="1"/>
</dbReference>
<dbReference type="GO" id="GO:0031267">
    <property type="term" value="F:small GTPase binding"/>
    <property type="evidence" value="ECO:0007669"/>
    <property type="project" value="TreeGrafter"/>
</dbReference>
<dbReference type="Gene3D" id="1.10.8.270">
    <property type="entry name" value="putative rabgap domain of human tbc1 domain family member 14 like domains"/>
    <property type="match status" value="1"/>
</dbReference>
<proteinExistence type="predicted"/>
<reference evidence="3 4" key="1">
    <citation type="journal article" date="2021" name="Genome Biol.">
        <title>AFLAP: assembly-free linkage analysis pipeline using k-mers from genome sequencing data.</title>
        <authorList>
            <person name="Fletcher K."/>
            <person name="Zhang L."/>
            <person name="Gil J."/>
            <person name="Han R."/>
            <person name="Cavanaugh K."/>
            <person name="Michelmore R."/>
        </authorList>
    </citation>
    <scope>NUCLEOTIDE SEQUENCE [LARGE SCALE GENOMIC DNA]</scope>
    <source>
        <strain evidence="3 4">SF5</strain>
    </source>
</reference>
<comment type="caution">
    <text evidence="3">The sequence shown here is derived from an EMBL/GenBank/DDBJ whole genome shotgun (WGS) entry which is preliminary data.</text>
</comment>
<dbReference type="GO" id="GO:0005096">
    <property type="term" value="F:GTPase activator activity"/>
    <property type="evidence" value="ECO:0007669"/>
    <property type="project" value="TreeGrafter"/>
</dbReference>
<feature type="compositionally biased region" description="Low complexity" evidence="1">
    <location>
        <begin position="17"/>
        <end position="32"/>
    </location>
</feature>
<feature type="region of interest" description="Disordered" evidence="1">
    <location>
        <begin position="17"/>
        <end position="73"/>
    </location>
</feature>
<evidence type="ECO:0000259" key="2">
    <source>
        <dbReference type="PROSITE" id="PS50086"/>
    </source>
</evidence>
<dbReference type="EMBL" id="SHOA02000012">
    <property type="protein sequence ID" value="TDH72470.1"/>
    <property type="molecule type" value="Genomic_DNA"/>
</dbReference>
<dbReference type="Proteomes" id="UP000294530">
    <property type="component" value="Unassembled WGS sequence"/>
</dbReference>
<dbReference type="SMART" id="SM00164">
    <property type="entry name" value="TBC"/>
    <property type="match status" value="1"/>
</dbReference>
<dbReference type="RefSeq" id="XP_067821969.1">
    <property type="nucleotide sequence ID" value="XM_067959370.1"/>
</dbReference>
<gene>
    <name evidence="3" type="ORF">CCR75_001266</name>
</gene>
<dbReference type="PROSITE" id="PS50086">
    <property type="entry name" value="TBC_RABGAP"/>
    <property type="match status" value="1"/>
</dbReference>
<evidence type="ECO:0000256" key="1">
    <source>
        <dbReference type="SAM" id="MobiDB-lite"/>
    </source>
</evidence>